<evidence type="ECO:0000256" key="1">
    <source>
        <dbReference type="ARBA" id="ARBA00009861"/>
    </source>
</evidence>
<reference evidence="4 5" key="1">
    <citation type="journal article" date="2018" name="Sci. Data">
        <title>The draft genome sequence of cork oak.</title>
        <authorList>
            <person name="Ramos A.M."/>
            <person name="Usie A."/>
            <person name="Barbosa P."/>
            <person name="Barros P.M."/>
            <person name="Capote T."/>
            <person name="Chaves I."/>
            <person name="Simoes F."/>
            <person name="Abreu I."/>
            <person name="Carrasquinho I."/>
            <person name="Faro C."/>
            <person name="Guimaraes J.B."/>
            <person name="Mendonca D."/>
            <person name="Nobrega F."/>
            <person name="Rodrigues L."/>
            <person name="Saibo N.J.M."/>
            <person name="Varela M.C."/>
            <person name="Egas C."/>
            <person name="Matos J."/>
            <person name="Miguel C.M."/>
            <person name="Oliveira M.M."/>
            <person name="Ricardo C.P."/>
            <person name="Goncalves S."/>
        </authorList>
    </citation>
    <scope>NUCLEOTIDE SEQUENCE [LARGE SCALE GENOMIC DNA]</scope>
    <source>
        <strain evidence="5">cv. HL8</strain>
    </source>
</reference>
<dbReference type="AlphaFoldDB" id="A0AAW0JU23"/>
<dbReference type="GO" id="GO:0016746">
    <property type="term" value="F:acyltransferase activity"/>
    <property type="evidence" value="ECO:0007669"/>
    <property type="project" value="UniProtKB-KW"/>
</dbReference>
<evidence type="ECO:0000256" key="3">
    <source>
        <dbReference type="ARBA" id="ARBA00023315"/>
    </source>
</evidence>
<organism evidence="4 5">
    <name type="scientific">Quercus suber</name>
    <name type="common">Cork oak</name>
    <dbReference type="NCBI Taxonomy" id="58331"/>
    <lineage>
        <taxon>Eukaryota</taxon>
        <taxon>Viridiplantae</taxon>
        <taxon>Streptophyta</taxon>
        <taxon>Embryophyta</taxon>
        <taxon>Tracheophyta</taxon>
        <taxon>Spermatophyta</taxon>
        <taxon>Magnoliopsida</taxon>
        <taxon>eudicotyledons</taxon>
        <taxon>Gunneridae</taxon>
        <taxon>Pentapetalae</taxon>
        <taxon>rosids</taxon>
        <taxon>fabids</taxon>
        <taxon>Fagales</taxon>
        <taxon>Fagaceae</taxon>
        <taxon>Quercus</taxon>
    </lineage>
</organism>
<dbReference type="EMBL" id="PKMF04000471">
    <property type="protein sequence ID" value="KAK7829855.1"/>
    <property type="molecule type" value="Genomic_DNA"/>
</dbReference>
<comment type="similarity">
    <text evidence="1">Belongs to the plant acyltransferase family.</text>
</comment>
<keyword evidence="2" id="KW-0808">Transferase</keyword>
<dbReference type="Proteomes" id="UP000237347">
    <property type="component" value="Unassembled WGS sequence"/>
</dbReference>
<dbReference type="Gene3D" id="3.30.559.10">
    <property type="entry name" value="Chloramphenicol acetyltransferase-like domain"/>
    <property type="match status" value="1"/>
</dbReference>
<evidence type="ECO:0000256" key="2">
    <source>
        <dbReference type="ARBA" id="ARBA00022679"/>
    </source>
</evidence>
<name>A0AAW0JU23_QUESU</name>
<feature type="non-terminal residue" evidence="4">
    <location>
        <position position="192"/>
    </location>
</feature>
<comment type="caution">
    <text evidence="4">The sequence shown here is derived from an EMBL/GenBank/DDBJ whole genome shotgun (WGS) entry which is preliminary data.</text>
</comment>
<keyword evidence="5" id="KW-1185">Reference proteome</keyword>
<dbReference type="PANTHER" id="PTHR31623">
    <property type="entry name" value="F21J9.9"/>
    <property type="match status" value="1"/>
</dbReference>
<dbReference type="PANTHER" id="PTHR31623:SF17">
    <property type="entry name" value="F21J9.9"/>
    <property type="match status" value="1"/>
</dbReference>
<proteinExistence type="inferred from homology"/>
<accession>A0AAW0JU23</accession>
<evidence type="ECO:0000313" key="4">
    <source>
        <dbReference type="EMBL" id="KAK7829855.1"/>
    </source>
</evidence>
<keyword evidence="3" id="KW-0012">Acyltransferase</keyword>
<gene>
    <name evidence="4" type="primary">ACT_29</name>
    <name evidence="4" type="ORF">CFP56_028619</name>
</gene>
<protein>
    <submittedName>
        <fullName evidence="4">Vinorine synthase</fullName>
    </submittedName>
</protein>
<sequence>MPFCVFYPQDRRANLSNLERCDWIKKSLSEVLTLFYLLAGRVKVNLYIDCNDEGVLYVESKANCQLSEFLENPIPTEVNKFLPIQALAIQVTTFNCGRMHKIVIKRFVYDASSIVALRAKYSTDNNNIANPRPSHMEVLSAFIWSRYLAAQHNQNNPNKIYAVFHAADLHKRLDPPLSEQYFGNISLSTASV</sequence>
<dbReference type="Pfam" id="PF02458">
    <property type="entry name" value="Transferase"/>
    <property type="match status" value="2"/>
</dbReference>
<dbReference type="InterPro" id="IPR023213">
    <property type="entry name" value="CAT-like_dom_sf"/>
</dbReference>
<evidence type="ECO:0000313" key="5">
    <source>
        <dbReference type="Proteomes" id="UP000237347"/>
    </source>
</evidence>